<proteinExistence type="predicted"/>
<evidence type="ECO:0000313" key="1">
    <source>
        <dbReference type="EMBL" id="CAG8839917.1"/>
    </source>
</evidence>
<reference evidence="1 2" key="1">
    <citation type="submission" date="2021-06" db="EMBL/GenBank/DDBJ databases">
        <authorList>
            <person name="Kallberg Y."/>
            <person name="Tangrot J."/>
            <person name="Rosling A."/>
        </authorList>
    </citation>
    <scope>NUCLEOTIDE SEQUENCE [LARGE SCALE GENOMIC DNA]</scope>
    <source>
        <strain evidence="1 2">120-4 pot B 10/14</strain>
    </source>
</reference>
<evidence type="ECO:0000313" key="2">
    <source>
        <dbReference type="Proteomes" id="UP000789901"/>
    </source>
</evidence>
<feature type="non-terminal residue" evidence="1">
    <location>
        <position position="42"/>
    </location>
</feature>
<keyword evidence="2" id="KW-1185">Reference proteome</keyword>
<gene>
    <name evidence="1" type="ORF">GMARGA_LOCUS34665</name>
</gene>
<accession>A0ABN7WU78</accession>
<dbReference type="EMBL" id="CAJVQB010061570">
    <property type="protein sequence ID" value="CAG8839917.1"/>
    <property type="molecule type" value="Genomic_DNA"/>
</dbReference>
<comment type="caution">
    <text evidence="1">The sequence shown here is derived from an EMBL/GenBank/DDBJ whole genome shotgun (WGS) entry which is preliminary data.</text>
</comment>
<name>A0ABN7WU78_GIGMA</name>
<feature type="non-terminal residue" evidence="1">
    <location>
        <position position="1"/>
    </location>
</feature>
<dbReference type="Proteomes" id="UP000789901">
    <property type="component" value="Unassembled WGS sequence"/>
</dbReference>
<protein>
    <submittedName>
        <fullName evidence="1">31730_t:CDS:1</fullName>
    </submittedName>
</protein>
<sequence>NCLRIDNLNDCKLLCYDLEQYNSEADGLLTKEELEKIKKEDM</sequence>
<organism evidence="1 2">
    <name type="scientific">Gigaspora margarita</name>
    <dbReference type="NCBI Taxonomy" id="4874"/>
    <lineage>
        <taxon>Eukaryota</taxon>
        <taxon>Fungi</taxon>
        <taxon>Fungi incertae sedis</taxon>
        <taxon>Mucoromycota</taxon>
        <taxon>Glomeromycotina</taxon>
        <taxon>Glomeromycetes</taxon>
        <taxon>Diversisporales</taxon>
        <taxon>Gigasporaceae</taxon>
        <taxon>Gigaspora</taxon>
    </lineage>
</organism>